<dbReference type="PANTHER" id="PTHR40618:SF1">
    <property type="entry name" value="B-ZIP TRANSCRIPTION FACTOR (EUROFUNG)"/>
    <property type="match status" value="1"/>
</dbReference>
<evidence type="ECO:0000313" key="2">
    <source>
        <dbReference type="EMBL" id="KAF2794263.1"/>
    </source>
</evidence>
<dbReference type="PANTHER" id="PTHR40618">
    <property type="entry name" value="B-ZIP TRANSCRIPTION FACTOR (EUROFUNG)-RELATED"/>
    <property type="match status" value="1"/>
</dbReference>
<feature type="compositionally biased region" description="Polar residues" evidence="1">
    <location>
        <begin position="164"/>
        <end position="175"/>
    </location>
</feature>
<keyword evidence="3" id="KW-1185">Reference proteome</keyword>
<evidence type="ECO:0008006" key="4">
    <source>
        <dbReference type="Google" id="ProtNLM"/>
    </source>
</evidence>
<organism evidence="2 3">
    <name type="scientific">Melanomma pulvis-pyrius CBS 109.77</name>
    <dbReference type="NCBI Taxonomy" id="1314802"/>
    <lineage>
        <taxon>Eukaryota</taxon>
        <taxon>Fungi</taxon>
        <taxon>Dikarya</taxon>
        <taxon>Ascomycota</taxon>
        <taxon>Pezizomycotina</taxon>
        <taxon>Dothideomycetes</taxon>
        <taxon>Pleosporomycetidae</taxon>
        <taxon>Pleosporales</taxon>
        <taxon>Melanommataceae</taxon>
        <taxon>Melanomma</taxon>
    </lineage>
</organism>
<accession>A0A6A6XE07</accession>
<reference evidence="2" key="1">
    <citation type="journal article" date="2020" name="Stud. Mycol.">
        <title>101 Dothideomycetes genomes: a test case for predicting lifestyles and emergence of pathogens.</title>
        <authorList>
            <person name="Haridas S."/>
            <person name="Albert R."/>
            <person name="Binder M."/>
            <person name="Bloem J."/>
            <person name="Labutti K."/>
            <person name="Salamov A."/>
            <person name="Andreopoulos B."/>
            <person name="Baker S."/>
            <person name="Barry K."/>
            <person name="Bills G."/>
            <person name="Bluhm B."/>
            <person name="Cannon C."/>
            <person name="Castanera R."/>
            <person name="Culley D."/>
            <person name="Daum C."/>
            <person name="Ezra D."/>
            <person name="Gonzalez J."/>
            <person name="Henrissat B."/>
            <person name="Kuo A."/>
            <person name="Liang C."/>
            <person name="Lipzen A."/>
            <person name="Lutzoni F."/>
            <person name="Magnuson J."/>
            <person name="Mondo S."/>
            <person name="Nolan M."/>
            <person name="Ohm R."/>
            <person name="Pangilinan J."/>
            <person name="Park H.-J."/>
            <person name="Ramirez L."/>
            <person name="Alfaro M."/>
            <person name="Sun H."/>
            <person name="Tritt A."/>
            <person name="Yoshinaga Y."/>
            <person name="Zwiers L.-H."/>
            <person name="Turgeon B."/>
            <person name="Goodwin S."/>
            <person name="Spatafora J."/>
            <person name="Crous P."/>
            <person name="Grigoriev I."/>
        </authorList>
    </citation>
    <scope>NUCLEOTIDE SEQUENCE</scope>
    <source>
        <strain evidence="2">CBS 109.77</strain>
    </source>
</reference>
<feature type="region of interest" description="Disordered" evidence="1">
    <location>
        <begin position="160"/>
        <end position="179"/>
    </location>
</feature>
<dbReference type="Proteomes" id="UP000799757">
    <property type="component" value="Unassembled WGS sequence"/>
</dbReference>
<evidence type="ECO:0000313" key="3">
    <source>
        <dbReference type="Proteomes" id="UP000799757"/>
    </source>
</evidence>
<name>A0A6A6XE07_9PLEO</name>
<dbReference type="OrthoDB" id="3555317at2759"/>
<sequence>MDPDVPHEWRLNPFVRVEMDNINLDVPRGRAPAVDEATSAPARRARGRPRVSAAPYANAIEKRRAQVRDAQRAYQGRKDDAIATEKRKNNAVIQVLSELSIEVEEILKLASNAGVLDQNDAVGGQMRRLRAAYDEAVNRPCVEPELKKLRIEHTRRRVVRSSEDNSNVATTTNEGSQEELLFSKTHGAMSTTGDLELGRVNDTTLIAPYLTLCTESKFMGGRSIFQVVSDRQAAMRNTENSSF</sequence>
<proteinExistence type="predicted"/>
<dbReference type="Gene3D" id="1.20.5.170">
    <property type="match status" value="1"/>
</dbReference>
<evidence type="ECO:0000256" key="1">
    <source>
        <dbReference type="SAM" id="MobiDB-lite"/>
    </source>
</evidence>
<dbReference type="EMBL" id="MU001897">
    <property type="protein sequence ID" value="KAF2794263.1"/>
    <property type="molecule type" value="Genomic_DNA"/>
</dbReference>
<gene>
    <name evidence="2" type="ORF">K505DRAFT_361253</name>
</gene>
<dbReference type="AlphaFoldDB" id="A0A6A6XE07"/>
<protein>
    <recommendedName>
        <fullName evidence="4">BZIP domain-containing protein</fullName>
    </recommendedName>
</protein>